<name>A0A6I4MEL2_9ACTN</name>
<keyword evidence="1" id="KW-1133">Transmembrane helix</keyword>
<keyword evidence="1" id="KW-0812">Transmembrane</keyword>
<protein>
    <submittedName>
        <fullName evidence="2">Uncharacterized protein</fullName>
    </submittedName>
</protein>
<dbReference type="AlphaFoldDB" id="A0A6I4MEL2"/>
<feature type="transmembrane region" description="Helical" evidence="1">
    <location>
        <begin position="45"/>
        <end position="64"/>
    </location>
</feature>
<evidence type="ECO:0000313" key="3">
    <source>
        <dbReference type="Proteomes" id="UP000462055"/>
    </source>
</evidence>
<keyword evidence="1" id="KW-0472">Membrane</keyword>
<dbReference type="EMBL" id="WBMS02000015">
    <property type="protein sequence ID" value="MWA02674.1"/>
    <property type="molecule type" value="Genomic_DNA"/>
</dbReference>
<reference evidence="2" key="1">
    <citation type="submission" date="2019-12" db="EMBL/GenBank/DDBJ databases">
        <title>Actinomadura physcomitrii sp. nov., a novel actinomycete isolated from moss [Physcomitrium sphaericum (Ludw) Fuernr].</title>
        <authorList>
            <person name="Zhuang X."/>
        </authorList>
    </citation>
    <scope>NUCLEOTIDE SEQUENCE [LARGE SCALE GENOMIC DNA]</scope>
    <source>
        <strain evidence="2">LD22</strain>
    </source>
</reference>
<organism evidence="2 3">
    <name type="scientific">Actinomadura physcomitrii</name>
    <dbReference type="NCBI Taxonomy" id="2650748"/>
    <lineage>
        <taxon>Bacteria</taxon>
        <taxon>Bacillati</taxon>
        <taxon>Actinomycetota</taxon>
        <taxon>Actinomycetes</taxon>
        <taxon>Streptosporangiales</taxon>
        <taxon>Thermomonosporaceae</taxon>
        <taxon>Actinomadura</taxon>
    </lineage>
</organism>
<dbReference type="RefSeq" id="WP_151595149.1">
    <property type="nucleotide sequence ID" value="NZ_WBMS02000015.1"/>
</dbReference>
<comment type="caution">
    <text evidence="2">The sequence shown here is derived from an EMBL/GenBank/DDBJ whole genome shotgun (WGS) entry which is preliminary data.</text>
</comment>
<proteinExistence type="predicted"/>
<gene>
    <name evidence="2" type="ORF">F8568_020305</name>
</gene>
<keyword evidence="3" id="KW-1185">Reference proteome</keyword>
<evidence type="ECO:0000313" key="2">
    <source>
        <dbReference type="EMBL" id="MWA02674.1"/>
    </source>
</evidence>
<dbReference type="Proteomes" id="UP000462055">
    <property type="component" value="Unassembled WGS sequence"/>
</dbReference>
<evidence type="ECO:0000256" key="1">
    <source>
        <dbReference type="SAM" id="Phobius"/>
    </source>
</evidence>
<accession>A0A6I4MEL2</accession>
<sequence>MAPTARGTRSRLALTARPGAVQNRGTRIAFRAYPSGRVTDRAGRAVITAGYAFGAVPVLLLAVFGPARRLGRG</sequence>